<feature type="compositionally biased region" description="Basic and acidic residues" evidence="1">
    <location>
        <begin position="51"/>
        <end position="98"/>
    </location>
</feature>
<organism evidence="2 3">
    <name type="scientific">Trichonephila inaurata madagascariensis</name>
    <dbReference type="NCBI Taxonomy" id="2747483"/>
    <lineage>
        <taxon>Eukaryota</taxon>
        <taxon>Metazoa</taxon>
        <taxon>Ecdysozoa</taxon>
        <taxon>Arthropoda</taxon>
        <taxon>Chelicerata</taxon>
        <taxon>Arachnida</taxon>
        <taxon>Araneae</taxon>
        <taxon>Araneomorphae</taxon>
        <taxon>Entelegynae</taxon>
        <taxon>Araneoidea</taxon>
        <taxon>Nephilidae</taxon>
        <taxon>Trichonephila</taxon>
        <taxon>Trichonephila inaurata</taxon>
    </lineage>
</organism>
<sequence length="104" mass="11890">MKGLESALLSISHHCEAGFSQQLIEIEENFRRDAVEPIILFMFTHLCAKGEERSDAESHPGRGCFHPDPEGHPTHGHDQRRGQKYIEDTPHQPTHEYEQDCNSI</sequence>
<keyword evidence="3" id="KW-1185">Reference proteome</keyword>
<reference evidence="2" key="1">
    <citation type="submission" date="2020-08" db="EMBL/GenBank/DDBJ databases">
        <title>Multicomponent nature underlies the extraordinary mechanical properties of spider dragline silk.</title>
        <authorList>
            <person name="Kono N."/>
            <person name="Nakamura H."/>
            <person name="Mori M."/>
            <person name="Yoshida Y."/>
            <person name="Ohtoshi R."/>
            <person name="Malay A.D."/>
            <person name="Moran D.A.P."/>
            <person name="Tomita M."/>
            <person name="Numata K."/>
            <person name="Arakawa K."/>
        </authorList>
    </citation>
    <scope>NUCLEOTIDE SEQUENCE</scope>
</reference>
<dbReference type="AlphaFoldDB" id="A0A8X6Y189"/>
<evidence type="ECO:0000313" key="2">
    <source>
        <dbReference type="EMBL" id="GFY64196.1"/>
    </source>
</evidence>
<dbReference type="OrthoDB" id="10507633at2759"/>
<dbReference type="Proteomes" id="UP000886998">
    <property type="component" value="Unassembled WGS sequence"/>
</dbReference>
<evidence type="ECO:0000256" key="1">
    <source>
        <dbReference type="SAM" id="MobiDB-lite"/>
    </source>
</evidence>
<dbReference type="EMBL" id="BMAV01015129">
    <property type="protein sequence ID" value="GFY64196.1"/>
    <property type="molecule type" value="Genomic_DNA"/>
</dbReference>
<proteinExistence type="predicted"/>
<gene>
    <name evidence="2" type="ORF">TNIN_126031</name>
</gene>
<accession>A0A8X6Y189</accession>
<name>A0A8X6Y189_9ARAC</name>
<feature type="region of interest" description="Disordered" evidence="1">
    <location>
        <begin position="51"/>
        <end position="104"/>
    </location>
</feature>
<evidence type="ECO:0000313" key="3">
    <source>
        <dbReference type="Proteomes" id="UP000886998"/>
    </source>
</evidence>
<protein>
    <submittedName>
        <fullName evidence="2">Uncharacterized protein</fullName>
    </submittedName>
</protein>
<comment type="caution">
    <text evidence="2">The sequence shown here is derived from an EMBL/GenBank/DDBJ whole genome shotgun (WGS) entry which is preliminary data.</text>
</comment>